<reference evidence="1" key="1">
    <citation type="submission" date="2019-11" db="EMBL/GenBank/DDBJ databases">
        <title>Nori genome reveals adaptations in red seaweeds to the harsh intertidal environment.</title>
        <authorList>
            <person name="Wang D."/>
            <person name="Mao Y."/>
        </authorList>
    </citation>
    <scope>NUCLEOTIDE SEQUENCE</scope>
    <source>
        <tissue evidence="1">Gametophyte</tissue>
    </source>
</reference>
<name>A0ACC3BS57_PYRYE</name>
<protein>
    <submittedName>
        <fullName evidence="1">Uncharacterized protein</fullName>
    </submittedName>
</protein>
<sequence length="447" mass="42219">MNDHIAIPPLSPSDAAAAARTALPVRLPLLTAGGVGGGHDGGAPRGRGSAASASATVAVGGSGGEGGAPATVIPLAALPSVVAATHGVAGLGDGAGGGGSGGGGGGADDGPVGPVDAPPSRAAAAAAGVGGREWLPPGPDAELLAIAAAAGAAARGNTAAAEAASAGARAAAQGGGAAAAAAGEVSAGAAALGVGLGVGVDGGGVRAAAVLLARLGRGAAGRAAVLGAAAARNRAEIRMRGPRSAGGAGGGGGGGGGFVAWAVAEVDAAYASTLRGAVTGARDLAGTAGVVFALRAAVVRSGLHVLDEMGWLFEARLLWCLRGDVAAAVGRFRDTLVYERVPCISAAELASLLPTFYRKVRNDAAMTVGTKLLCMELGRFMNDALEPLLHVDGSVDALLRSCISHAVLADDEAFAAAYGAAAGLADPVRARLAAARRAAASGGGGVG</sequence>
<dbReference type="Proteomes" id="UP000798662">
    <property type="component" value="Chromosome 1"/>
</dbReference>
<organism evidence="1 2">
    <name type="scientific">Pyropia yezoensis</name>
    <name type="common">Susabi-nori</name>
    <name type="synonym">Porphyra yezoensis</name>
    <dbReference type="NCBI Taxonomy" id="2788"/>
    <lineage>
        <taxon>Eukaryota</taxon>
        <taxon>Rhodophyta</taxon>
        <taxon>Bangiophyceae</taxon>
        <taxon>Bangiales</taxon>
        <taxon>Bangiaceae</taxon>
        <taxon>Pyropia</taxon>
    </lineage>
</organism>
<evidence type="ECO:0000313" key="1">
    <source>
        <dbReference type="EMBL" id="KAK1860768.1"/>
    </source>
</evidence>
<keyword evidence="2" id="KW-1185">Reference proteome</keyword>
<dbReference type="EMBL" id="CM020618">
    <property type="protein sequence ID" value="KAK1860768.1"/>
    <property type="molecule type" value="Genomic_DNA"/>
</dbReference>
<comment type="caution">
    <text evidence="1">The sequence shown here is derived from an EMBL/GenBank/DDBJ whole genome shotgun (WGS) entry which is preliminary data.</text>
</comment>
<gene>
    <name evidence="1" type="ORF">I4F81_003355</name>
</gene>
<evidence type="ECO:0000313" key="2">
    <source>
        <dbReference type="Proteomes" id="UP000798662"/>
    </source>
</evidence>
<accession>A0ACC3BS57</accession>
<proteinExistence type="predicted"/>